<name>A0A524RRB7_9CHRO</name>
<protein>
    <submittedName>
        <fullName evidence="1">Uncharacterized protein</fullName>
    </submittedName>
</protein>
<dbReference type="Proteomes" id="UP000317990">
    <property type="component" value="Unassembled WGS sequence"/>
</dbReference>
<organism evidence="1 2">
    <name type="scientific">Aphanocapsa feldmannii 277cV</name>
    <dbReference type="NCBI Taxonomy" id="2507553"/>
    <lineage>
        <taxon>Bacteria</taxon>
        <taxon>Bacillati</taxon>
        <taxon>Cyanobacteriota</taxon>
        <taxon>Cyanophyceae</taxon>
        <taxon>Oscillatoriophycideae</taxon>
        <taxon>Chroococcales</taxon>
        <taxon>Microcystaceae</taxon>
        <taxon>Aphanocapsa</taxon>
    </lineage>
</organism>
<dbReference type="InterPro" id="IPR046163">
    <property type="entry name" value="DUF6165"/>
</dbReference>
<dbReference type="Pfam" id="PF19662">
    <property type="entry name" value="DUF6165"/>
    <property type="match status" value="1"/>
</dbReference>
<evidence type="ECO:0000313" key="2">
    <source>
        <dbReference type="Proteomes" id="UP000317990"/>
    </source>
</evidence>
<proteinExistence type="predicted"/>
<gene>
    <name evidence="1" type="ORF">ERJ67_00475</name>
</gene>
<evidence type="ECO:0000313" key="1">
    <source>
        <dbReference type="EMBL" id="TGG96884.1"/>
    </source>
</evidence>
<dbReference type="AlphaFoldDB" id="A0A524RRB7"/>
<dbReference type="EMBL" id="SRMO01000001">
    <property type="protein sequence ID" value="TGG96884.1"/>
    <property type="molecule type" value="Genomic_DNA"/>
</dbReference>
<accession>A0A524RRB7</accession>
<sequence length="141" mass="16038">MESFASSRADAPAPARKAAAISIPVSLAELLDKITILEIKSEQFCGEKKRNVDHELSLLKHVLRQSGVELLPKQHQELKAVNQSLWQIEESIRQHEHRKDFGEAFIALARSVYLENDKRAEIKRAINDDYNSAIKEEKSYA</sequence>
<comment type="caution">
    <text evidence="1">The sequence shown here is derived from an EMBL/GenBank/DDBJ whole genome shotgun (WGS) entry which is preliminary data.</text>
</comment>
<reference evidence="1 2" key="1">
    <citation type="journal article" date="2019" name="mSystems">
        <title>Life at home and on the roam: Genomic adaptions reflect the dual lifestyle of an intracellular, facultative symbiont.</title>
        <authorList>
            <person name="Burgsdorf I."/>
        </authorList>
    </citation>
    <scope>NUCLEOTIDE SEQUENCE [LARGE SCALE GENOMIC DNA]</scope>
    <source>
        <strain evidence="1">277cV</strain>
    </source>
</reference>